<dbReference type="SMART" id="SM00320">
    <property type="entry name" value="WD40"/>
    <property type="match status" value="6"/>
</dbReference>
<evidence type="ECO:0000256" key="2">
    <source>
        <dbReference type="ARBA" id="ARBA00022737"/>
    </source>
</evidence>
<dbReference type="Gene3D" id="2.80.10.50">
    <property type="match status" value="1"/>
</dbReference>
<protein>
    <submittedName>
        <fullName evidence="5">Uncharacterized protein</fullName>
    </submittedName>
</protein>
<dbReference type="EMBL" id="CP058708">
    <property type="protein sequence ID" value="QLH48937.1"/>
    <property type="molecule type" value="Genomic_DNA"/>
</dbReference>
<feature type="repeat" description="WD" evidence="3">
    <location>
        <begin position="607"/>
        <end position="650"/>
    </location>
</feature>
<dbReference type="InterPro" id="IPR019775">
    <property type="entry name" value="WD40_repeat_CS"/>
</dbReference>
<dbReference type="SUPFAM" id="SSF50405">
    <property type="entry name" value="Actin-crosslinking proteins"/>
    <property type="match status" value="1"/>
</dbReference>
<dbReference type="InterPro" id="IPR001680">
    <property type="entry name" value="WD40_rpt"/>
</dbReference>
<feature type="repeat" description="WD" evidence="3">
    <location>
        <begin position="781"/>
        <end position="822"/>
    </location>
</feature>
<keyword evidence="2" id="KW-0677">Repeat</keyword>
<dbReference type="InterPro" id="IPR008999">
    <property type="entry name" value="Actin-crosslinking"/>
</dbReference>
<dbReference type="InterPro" id="IPR020472">
    <property type="entry name" value="WD40_PAC1"/>
</dbReference>
<dbReference type="Pfam" id="PF00400">
    <property type="entry name" value="WD40"/>
    <property type="match status" value="5"/>
</dbReference>
<feature type="region of interest" description="Disordered" evidence="4">
    <location>
        <begin position="1"/>
        <end position="40"/>
    </location>
</feature>
<dbReference type="PRINTS" id="PR00320">
    <property type="entry name" value="GPROTEINBRPT"/>
</dbReference>
<dbReference type="PANTHER" id="PTHR19879">
    <property type="entry name" value="TRANSCRIPTION INITIATION FACTOR TFIID"/>
    <property type="match status" value="1"/>
</dbReference>
<organism evidence="5 6">
    <name type="scientific">Candidatus Accumulibacter cognatus</name>
    <dbReference type="NCBI Taxonomy" id="2954383"/>
    <lineage>
        <taxon>Bacteria</taxon>
        <taxon>Pseudomonadati</taxon>
        <taxon>Pseudomonadota</taxon>
        <taxon>Betaproteobacteria</taxon>
        <taxon>Candidatus Accumulibacter</taxon>
    </lineage>
</organism>
<dbReference type="CDD" id="cd00200">
    <property type="entry name" value="WD40"/>
    <property type="match status" value="1"/>
</dbReference>
<dbReference type="KEGG" id="acog:HWD57_03445"/>
<evidence type="ECO:0000256" key="1">
    <source>
        <dbReference type="ARBA" id="ARBA00022574"/>
    </source>
</evidence>
<dbReference type="CDD" id="cd00257">
    <property type="entry name" value="beta-trefoil_FSCN-like"/>
    <property type="match status" value="1"/>
</dbReference>
<dbReference type="PROSITE" id="PS50082">
    <property type="entry name" value="WD_REPEATS_2"/>
    <property type="match status" value="5"/>
</dbReference>
<feature type="repeat" description="WD" evidence="3">
    <location>
        <begin position="651"/>
        <end position="692"/>
    </location>
</feature>
<dbReference type="PROSITE" id="PS50294">
    <property type="entry name" value="WD_REPEATS_REGION"/>
    <property type="match status" value="5"/>
</dbReference>
<gene>
    <name evidence="5" type="ORF">HWD57_03445</name>
</gene>
<dbReference type="Proteomes" id="UP000509684">
    <property type="component" value="Chromosome"/>
</dbReference>
<dbReference type="Gene3D" id="2.130.10.10">
    <property type="entry name" value="YVTN repeat-like/Quinoprotein amine dehydrogenase"/>
    <property type="match status" value="2"/>
</dbReference>
<feature type="repeat" description="WD" evidence="3">
    <location>
        <begin position="828"/>
        <end position="862"/>
    </location>
</feature>
<dbReference type="PROSITE" id="PS00678">
    <property type="entry name" value="WD_REPEATS_1"/>
    <property type="match status" value="5"/>
</dbReference>
<evidence type="ECO:0000256" key="3">
    <source>
        <dbReference type="PROSITE-ProRule" id="PRU00221"/>
    </source>
</evidence>
<evidence type="ECO:0000313" key="5">
    <source>
        <dbReference type="EMBL" id="QLH48937.1"/>
    </source>
</evidence>
<dbReference type="SUPFAM" id="SSF50978">
    <property type="entry name" value="WD40 repeat-like"/>
    <property type="match status" value="1"/>
</dbReference>
<accession>A0A7D5SAG4</accession>
<feature type="repeat" description="WD" evidence="3">
    <location>
        <begin position="565"/>
        <end position="606"/>
    </location>
</feature>
<reference evidence="5 6" key="1">
    <citation type="journal article" date="2019" name="Microbiome">
        <title>Annotated bacterial chromosomes from frame-shift-corrected long-read metagenomic data.</title>
        <authorList>
            <person name="Arumugam K."/>
            <person name="Bagci C."/>
            <person name="Bessarab I."/>
            <person name="Beier S."/>
            <person name="Buchfink B."/>
            <person name="Gorska A."/>
            <person name="Qiu G."/>
            <person name="Huson D.H."/>
            <person name="Williams R.B.H."/>
        </authorList>
    </citation>
    <scope>NUCLEOTIDE SEQUENCE [LARGE SCALE GENOMIC DNA]</scope>
    <source>
        <strain evidence="5">SSA1</strain>
    </source>
</reference>
<dbReference type="InterPro" id="IPR036322">
    <property type="entry name" value="WD40_repeat_dom_sf"/>
</dbReference>
<evidence type="ECO:0000256" key="4">
    <source>
        <dbReference type="SAM" id="MobiDB-lite"/>
    </source>
</evidence>
<dbReference type="InterPro" id="IPR015943">
    <property type="entry name" value="WD40/YVTN_repeat-like_dom_sf"/>
</dbReference>
<sequence length="1335" mass="147670">MRSSGRTNPEAGRRRRPAKPLSILNSSVVGSPRAEAESSGFTDDERFRLWPAAGPVLSARRKEMPDSIIKWLGEKALGGVVGGVFSAPISFAITMALKAIFPSKEEKTLDDIQAATQRIETRLNDGFKQIDNNFCRLESQLNAQYRGVLVAIEEQATVTLIEEIKLYFLKLQRGEESQAITGKRLSFEQDVLDLSDILCGGPSTGQETGLLERWVDFLSSQLKPGCYGSEDLLRSCLILECRFDRMLLWSLLGVILIEYGHQSEKNPKMASDYHSQYVSSQLAPLLGRYRWCFEELVLRYLANAPADPARFDSEEWQGLVNCAAYVFKRCDLLCFGVLAAFSNCPIPANLLTGRVIGSRYAVDQGKQRLGGLKAMAAADPGPILPLLPAAELIEHPFPVVDLQSSDAGFAATRTLVAEESSHVQVLRYWLAGFDDATAAAIDAEEHPDPDSAVAKLRGSPAIDQYGFPAVWEKSFFRVAESVEFAETMALSTLRHRSESVFALALPQAAQAIPAQAGSAYHYGTRHAAVWQSQVLNRAQQTWNWGETLPQISLPSGRSPYGRLILAGHQGPVTDVAITPDGHRVVSASRDGTAKVWDARSSELLHTLAGHAGPVRAVAATVLSDGPRAVSAAQDHSLKVWDLETGKEIATLQGHSGPVHAVALLPGRRQALSASDDRTIRVWDLVTGKCVKTLAEEQPFFPILLLAVTPDEHLVFSGDQFGYVRAWDIESGKAYAVGAPPGRRAVALAVTRDGWQVLVRSEDDPLAFILRDVHTGVDLHLFGSAHDPVTCLAVTPDGWRAISGDRDGTVKLWDLRYGYELRTFTPAMGMGHPTGVNAVRVSADGRLAVSAGNDDLIKIWDFNGLGPMRRGGLFDQKGIHDPKIESGRQLRWLDPLRYPAQMLNSRGDHWTTLLYVKDVDYNRIDQSSDQWIALANDMGRVLRADGKRIVCDEELSPGILSTDVGKVCSPPDQANWFQEEVAEIVSANIGETFSRPGNWAKFFKLLPLGNGKVALQAADGRFLSRTDETGIEALEIKLLPACQFTCTPIAGGKIALQSDKGKYLGWVREGEIEAAKESIERCCEFSVHFADPDISAHAFWNDGTCLDNRHGASFLIRTDRPPARRPREYHPDEHDYSWQKGSTSRIWRARLLANPVEGRKAPLSVEVQAGYDARLFGWGMEYELTIRLRSLADARDLNVIEASKIPLPAATNLVGKKGTLGRMEILNWAKNPNFWEMCAQWTDHSEPWKTLDGRASVEVKPGENLWLEAEVKLTWPRTHFGFPFNYDSLVKARYEGAFAFQLKDIRLVWNRQRSITVDGWKDDTLKRFPRQIPGSL</sequence>
<dbReference type="PANTHER" id="PTHR19879:SF9">
    <property type="entry name" value="TRANSCRIPTION INITIATION FACTOR TFIID SUBUNIT 5"/>
    <property type="match status" value="1"/>
</dbReference>
<keyword evidence="1 3" id="KW-0853">WD repeat</keyword>
<name>A0A7D5SAG4_9PROT</name>
<proteinExistence type="predicted"/>
<evidence type="ECO:0000313" key="6">
    <source>
        <dbReference type="Proteomes" id="UP000509684"/>
    </source>
</evidence>